<dbReference type="STRING" id="1379.HMPREF3186_01290"/>
<reference evidence="2" key="1">
    <citation type="submission" date="2016-01" db="EMBL/GenBank/DDBJ databases">
        <authorList>
            <person name="Mitreva M."/>
            <person name="Pepin K.H."/>
            <person name="Mihindukulasuriya K.A."/>
            <person name="Fulton R."/>
            <person name="Fronick C."/>
            <person name="O'Laughlin M."/>
            <person name="Miner T."/>
            <person name="Herter B."/>
            <person name="Rosa B.A."/>
            <person name="Cordes M."/>
            <person name="Tomlinson C."/>
            <person name="Wollam A."/>
            <person name="Palsikar V.B."/>
            <person name="Mardis E.R."/>
            <person name="Wilson R.K."/>
        </authorList>
    </citation>
    <scope>NUCLEOTIDE SEQUENCE [LARGE SCALE GENOMIC DNA]</scope>
    <source>
        <strain evidence="2">DNF01167</strain>
    </source>
</reference>
<sequence length="61" mass="7260">MGKQKILNEVQIKENNKVKELTNFEIEKITGGDFWGDLFELLRMKRRDIVDGKMNNNFFLI</sequence>
<accession>A0A133ZUF4</accession>
<dbReference type="PATRIC" id="fig|1379.3.peg.1270"/>
<dbReference type="Proteomes" id="UP000070355">
    <property type="component" value="Unassembled WGS sequence"/>
</dbReference>
<proteinExistence type="predicted"/>
<evidence type="ECO:0000313" key="1">
    <source>
        <dbReference type="EMBL" id="KXB59065.1"/>
    </source>
</evidence>
<protein>
    <submittedName>
        <fullName evidence="1">Uncharacterized protein</fullName>
    </submittedName>
</protein>
<dbReference type="AlphaFoldDB" id="A0A133ZUF4"/>
<name>A0A133ZUF4_9BACL</name>
<comment type="caution">
    <text evidence="1">The sequence shown here is derived from an EMBL/GenBank/DDBJ whole genome shotgun (WGS) entry which is preliminary data.</text>
</comment>
<evidence type="ECO:0000313" key="2">
    <source>
        <dbReference type="Proteomes" id="UP000070355"/>
    </source>
</evidence>
<gene>
    <name evidence="1" type="ORF">HMPREF3186_01290</name>
</gene>
<dbReference type="EMBL" id="LSDC01000081">
    <property type="protein sequence ID" value="KXB59065.1"/>
    <property type="molecule type" value="Genomic_DNA"/>
</dbReference>
<dbReference type="RefSeq" id="WP_060914407.1">
    <property type="nucleotide sequence ID" value="NZ_KQ959970.1"/>
</dbReference>
<organism evidence="1 2">
    <name type="scientific">Gemella haemolysans</name>
    <dbReference type="NCBI Taxonomy" id="1379"/>
    <lineage>
        <taxon>Bacteria</taxon>
        <taxon>Bacillati</taxon>
        <taxon>Bacillota</taxon>
        <taxon>Bacilli</taxon>
        <taxon>Bacillales</taxon>
        <taxon>Gemellaceae</taxon>
        <taxon>Gemella</taxon>
    </lineage>
</organism>